<dbReference type="InParanoid" id="A0A059CJX0"/>
<proteinExistence type="predicted"/>
<dbReference type="Gramene" id="KCW78758">
    <property type="protein sequence ID" value="KCW78758"/>
    <property type="gene ID" value="EUGRSUZ_C00194"/>
</dbReference>
<dbReference type="EMBL" id="KK198755">
    <property type="protein sequence ID" value="KCW78758.1"/>
    <property type="molecule type" value="Genomic_DNA"/>
</dbReference>
<gene>
    <name evidence="1" type="ORF">EUGRSUZ_C00194</name>
</gene>
<sequence length="409" mass="43730">MNSHFKFSPKMIVSSDYWHIYASINWNSTKIEFRGNYTMAEVAEGCELGSAEIDVEAILRGGMNHRGRSGLGLDRHEAIGGRPMKPIHRVVATLEIKKRLHVVEEHISTTARRYFHVHPFHNLISTRAGGVRVQPRSRFLQLLILARAAEAATAAARVGAAGLGRHGEEVEGGGGPGDGLGGVEEGLHGHPLVAAGEGVGGVDVGVAGDAERRGVRLADLAHPHPLVARGQFGGPVDPGVAAEAQERRVGAAEHGRRRGLARVARLRGHAPTSPETHHPLFLLLSPSLSRLQELQATQVERKWDFRSFSSSGNSRRRGSCNGVALILGSDFSKVGLDDGAAAAALREREKEMEGGGGNPDADDFGEDTWMILGQVKGFPEVLLASSCQVSVPTWAPPRAIPRDLLVAST</sequence>
<dbReference type="AlphaFoldDB" id="A0A059CJX0"/>
<organism evidence="1">
    <name type="scientific">Eucalyptus grandis</name>
    <name type="common">Flooded gum</name>
    <dbReference type="NCBI Taxonomy" id="71139"/>
    <lineage>
        <taxon>Eukaryota</taxon>
        <taxon>Viridiplantae</taxon>
        <taxon>Streptophyta</taxon>
        <taxon>Embryophyta</taxon>
        <taxon>Tracheophyta</taxon>
        <taxon>Spermatophyta</taxon>
        <taxon>Magnoliopsida</taxon>
        <taxon>eudicotyledons</taxon>
        <taxon>Gunneridae</taxon>
        <taxon>Pentapetalae</taxon>
        <taxon>rosids</taxon>
        <taxon>malvids</taxon>
        <taxon>Myrtales</taxon>
        <taxon>Myrtaceae</taxon>
        <taxon>Myrtoideae</taxon>
        <taxon>Eucalypteae</taxon>
        <taxon>Eucalyptus</taxon>
    </lineage>
</organism>
<accession>A0A059CJX0</accession>
<protein>
    <submittedName>
        <fullName evidence="1">Uncharacterized protein</fullName>
    </submittedName>
</protein>
<reference evidence="1" key="1">
    <citation type="submission" date="2013-07" db="EMBL/GenBank/DDBJ databases">
        <title>The genome of Eucalyptus grandis.</title>
        <authorList>
            <person name="Schmutz J."/>
            <person name="Hayes R."/>
            <person name="Myburg A."/>
            <person name="Tuskan G."/>
            <person name="Grattapaglia D."/>
            <person name="Rokhsar D.S."/>
        </authorList>
    </citation>
    <scope>NUCLEOTIDE SEQUENCE</scope>
    <source>
        <tissue evidence="1">Leaf extractions</tissue>
    </source>
</reference>
<name>A0A059CJX0_EUCGR</name>
<evidence type="ECO:0000313" key="1">
    <source>
        <dbReference type="EMBL" id="KCW78758.1"/>
    </source>
</evidence>